<gene>
    <name evidence="3" type="ORF">HQ497_10250</name>
</gene>
<dbReference type="NCBIfam" id="TIGR00254">
    <property type="entry name" value="GGDEF"/>
    <property type="match status" value="1"/>
</dbReference>
<dbReference type="SUPFAM" id="SSF55073">
    <property type="entry name" value="Nucleotide cyclase"/>
    <property type="match status" value="1"/>
</dbReference>
<dbReference type="InterPro" id="IPR043128">
    <property type="entry name" value="Rev_trsase/Diguanyl_cyclase"/>
</dbReference>
<dbReference type="CDD" id="cd01948">
    <property type="entry name" value="EAL"/>
    <property type="match status" value="1"/>
</dbReference>
<evidence type="ECO:0000259" key="1">
    <source>
        <dbReference type="PROSITE" id="PS50883"/>
    </source>
</evidence>
<dbReference type="Pfam" id="PF00563">
    <property type="entry name" value="EAL"/>
    <property type="match status" value="1"/>
</dbReference>
<feature type="domain" description="GGDEF" evidence="2">
    <location>
        <begin position="60"/>
        <end position="193"/>
    </location>
</feature>
<dbReference type="SUPFAM" id="SSF141868">
    <property type="entry name" value="EAL domain-like"/>
    <property type="match status" value="1"/>
</dbReference>
<dbReference type="InterPro" id="IPR035919">
    <property type="entry name" value="EAL_sf"/>
</dbReference>
<evidence type="ECO:0000259" key="2">
    <source>
        <dbReference type="PROSITE" id="PS50887"/>
    </source>
</evidence>
<evidence type="ECO:0000313" key="4">
    <source>
        <dbReference type="Proteomes" id="UP000754644"/>
    </source>
</evidence>
<proteinExistence type="predicted"/>
<sequence>MDMDIQKIRDIGSVAVAPRILRTPRLLRSSNSPDIISLSDYRQLRTKDDSLLSDALKGTERAAIFTIRINRYEMLLETFSGCSGDQIASHVEKLLLSSLRETDFAVHVSAEEFVVLIRDVALITDIEDVAIRVIDACSYLEIHESQRIPISIDIGIANYPNDATDASDLLRFAHIALHSLDSDRHGNYQFYSENQRTDHREGIMMTGELIQAMQEDRMELHYQPIYCLKSDMIVSVEALVRLRTREGEIIPPDDFIDVAERTGLIVPLGAWVMKKACMQLASWQKCGAKDLCMSINVSPVQLGDPGFFDLLEAAVTESKIDFSSVEIEIVERQQVGTDVDLILSRLRNLGVKIAVDDFGTGYSSLANLARYPLDVVKIDQSFVRSMLENSVAKSIVSAICAIAEELNLNVIAEGVETIAQEKYLLSLGCQKAQGFGYSKPLLASALSRLFSNTPGGVFRYTLREGVM</sequence>
<accession>A0A972VWT4</accession>
<dbReference type="AlphaFoldDB" id="A0A972VWT4"/>
<protein>
    <submittedName>
        <fullName evidence="3">EAL domain-containing protein</fullName>
    </submittedName>
</protein>
<dbReference type="Gene3D" id="3.30.70.270">
    <property type="match status" value="1"/>
</dbReference>
<dbReference type="PANTHER" id="PTHR33121">
    <property type="entry name" value="CYCLIC DI-GMP PHOSPHODIESTERASE PDEF"/>
    <property type="match status" value="1"/>
</dbReference>
<comment type="caution">
    <text evidence="3">The sequence shown here is derived from an EMBL/GenBank/DDBJ whole genome shotgun (WGS) entry which is preliminary data.</text>
</comment>
<dbReference type="Pfam" id="PF00990">
    <property type="entry name" value="GGDEF"/>
    <property type="match status" value="1"/>
</dbReference>
<dbReference type="SMART" id="SM00267">
    <property type="entry name" value="GGDEF"/>
    <property type="match status" value="1"/>
</dbReference>
<dbReference type="SMART" id="SM00052">
    <property type="entry name" value="EAL"/>
    <property type="match status" value="1"/>
</dbReference>
<dbReference type="PROSITE" id="PS50887">
    <property type="entry name" value="GGDEF"/>
    <property type="match status" value="1"/>
</dbReference>
<dbReference type="Gene3D" id="3.20.20.450">
    <property type="entry name" value="EAL domain"/>
    <property type="match status" value="1"/>
</dbReference>
<feature type="domain" description="EAL" evidence="1">
    <location>
        <begin position="202"/>
        <end position="454"/>
    </location>
</feature>
<dbReference type="InterPro" id="IPR050706">
    <property type="entry name" value="Cyclic-di-GMP_PDE-like"/>
</dbReference>
<dbReference type="InterPro" id="IPR000160">
    <property type="entry name" value="GGDEF_dom"/>
</dbReference>
<dbReference type="PANTHER" id="PTHR33121:SF70">
    <property type="entry name" value="SIGNALING PROTEIN YKOW"/>
    <property type="match status" value="1"/>
</dbReference>
<dbReference type="InterPro" id="IPR029787">
    <property type="entry name" value="Nucleotide_cyclase"/>
</dbReference>
<dbReference type="InterPro" id="IPR001633">
    <property type="entry name" value="EAL_dom"/>
</dbReference>
<organism evidence="3 4">
    <name type="scientific">SAR86 cluster bacterium</name>
    <dbReference type="NCBI Taxonomy" id="2030880"/>
    <lineage>
        <taxon>Bacteria</taxon>
        <taxon>Pseudomonadati</taxon>
        <taxon>Pseudomonadota</taxon>
        <taxon>Gammaproteobacteria</taxon>
        <taxon>SAR86 cluster</taxon>
    </lineage>
</organism>
<dbReference type="PROSITE" id="PS50883">
    <property type="entry name" value="EAL"/>
    <property type="match status" value="1"/>
</dbReference>
<evidence type="ECO:0000313" key="3">
    <source>
        <dbReference type="EMBL" id="NQV65733.1"/>
    </source>
</evidence>
<name>A0A972VWT4_9GAMM</name>
<reference evidence="3" key="1">
    <citation type="submission" date="2020-05" db="EMBL/GenBank/DDBJ databases">
        <title>Sulfur intermediates as new biogeochemical hubs in an aquatic model microbial ecosystem.</title>
        <authorList>
            <person name="Vigneron A."/>
        </authorList>
    </citation>
    <scope>NUCLEOTIDE SEQUENCE</scope>
    <source>
        <strain evidence="3">Bin.250</strain>
    </source>
</reference>
<dbReference type="GO" id="GO:0071111">
    <property type="term" value="F:cyclic-guanylate-specific phosphodiesterase activity"/>
    <property type="evidence" value="ECO:0007669"/>
    <property type="project" value="InterPro"/>
</dbReference>
<dbReference type="EMBL" id="JABMOJ010000382">
    <property type="protein sequence ID" value="NQV65733.1"/>
    <property type="molecule type" value="Genomic_DNA"/>
</dbReference>
<dbReference type="Proteomes" id="UP000754644">
    <property type="component" value="Unassembled WGS sequence"/>
</dbReference>